<dbReference type="InterPro" id="IPR003718">
    <property type="entry name" value="OsmC/Ohr_fam"/>
</dbReference>
<name>A0ABU7FL26_9ACTN</name>
<dbReference type="EC" id="1.11.1.-" evidence="1"/>
<dbReference type="RefSeq" id="WP_329509248.1">
    <property type="nucleotide sequence ID" value="NZ_BAAAYZ010000279.1"/>
</dbReference>
<dbReference type="InterPro" id="IPR052924">
    <property type="entry name" value="OsmC/Ohr_hydroprdx_reductase"/>
</dbReference>
<evidence type="ECO:0000313" key="2">
    <source>
        <dbReference type="Proteomes" id="UP001333996"/>
    </source>
</evidence>
<organism evidence="1 2">
    <name type="scientific">Streptomyces chiangmaiensis</name>
    <dbReference type="NCBI Taxonomy" id="766497"/>
    <lineage>
        <taxon>Bacteria</taxon>
        <taxon>Bacillati</taxon>
        <taxon>Actinomycetota</taxon>
        <taxon>Actinomycetes</taxon>
        <taxon>Kitasatosporales</taxon>
        <taxon>Streptomycetaceae</taxon>
        <taxon>Streptomyces</taxon>
    </lineage>
</organism>
<dbReference type="Proteomes" id="UP001333996">
    <property type="component" value="Unassembled WGS sequence"/>
</dbReference>
<proteinExistence type="predicted"/>
<keyword evidence="1" id="KW-0560">Oxidoreductase</keyword>
<dbReference type="EMBL" id="JAYWVC010000085">
    <property type="protein sequence ID" value="MED7824820.1"/>
    <property type="molecule type" value="Genomic_DNA"/>
</dbReference>
<dbReference type="Gene3D" id="3.30.300.20">
    <property type="match status" value="1"/>
</dbReference>
<dbReference type="SUPFAM" id="SSF82784">
    <property type="entry name" value="OsmC-like"/>
    <property type="match status" value="1"/>
</dbReference>
<dbReference type="GO" id="GO:0004601">
    <property type="term" value="F:peroxidase activity"/>
    <property type="evidence" value="ECO:0007669"/>
    <property type="project" value="UniProtKB-KW"/>
</dbReference>
<keyword evidence="1" id="KW-0575">Peroxidase</keyword>
<dbReference type="Pfam" id="PF02566">
    <property type="entry name" value="OsmC"/>
    <property type="match status" value="1"/>
</dbReference>
<dbReference type="InterPro" id="IPR015946">
    <property type="entry name" value="KH_dom-like_a/b"/>
</dbReference>
<dbReference type="InterPro" id="IPR036102">
    <property type="entry name" value="OsmC/Ohrsf"/>
</dbReference>
<comment type="caution">
    <text evidence="1">The sequence shown here is derived from an EMBL/GenBank/DDBJ whole genome shotgun (WGS) entry which is preliminary data.</text>
</comment>
<dbReference type="PANTHER" id="PTHR35368:SF1">
    <property type="entry name" value="HYDROPEROXIDE REDUCTASE"/>
    <property type="match status" value="1"/>
</dbReference>
<protein>
    <submittedName>
        <fullName evidence="1">OsmC family protein</fullName>
        <ecNumber evidence="1">1.11.1.-</ecNumber>
    </submittedName>
</protein>
<gene>
    <name evidence="1" type="ORF">VXC91_23220</name>
</gene>
<dbReference type="PANTHER" id="PTHR35368">
    <property type="entry name" value="HYDROPEROXIDE REDUCTASE"/>
    <property type="match status" value="1"/>
</dbReference>
<evidence type="ECO:0000313" key="1">
    <source>
        <dbReference type="EMBL" id="MED7824820.1"/>
    </source>
</evidence>
<accession>A0ABU7FL26</accession>
<sequence>MRSRSVRATWEEGLRCTVDAGGFPLTVDEPRSVGGSDRGPQPTDLLLASVSSCFTVALAYCAARQGVELVDLRVTATGVYDGPSFASVRIEVSSGCERAALRQLITAAEKVCYVTNTLRRAPDIEIALAEERNRADTP</sequence>
<reference evidence="1" key="1">
    <citation type="submission" date="2024-01" db="EMBL/GenBank/DDBJ databases">
        <title>First draft genome sequence data of TA4-1, the type strain of Gram-positive actinobacterium Streptomyces chiangmaiensis.</title>
        <authorList>
            <person name="Yasawong M."/>
            <person name="Nantapong N."/>
        </authorList>
    </citation>
    <scope>NUCLEOTIDE SEQUENCE</scope>
    <source>
        <strain evidence="1">TA4-1</strain>
    </source>
</reference>
<keyword evidence="2" id="KW-1185">Reference proteome</keyword>